<dbReference type="PANTHER" id="PTHR24410">
    <property type="entry name" value="HL07962P-RELATED"/>
    <property type="match status" value="1"/>
</dbReference>
<evidence type="ECO:0000259" key="2">
    <source>
        <dbReference type="PROSITE" id="PS50097"/>
    </source>
</evidence>
<dbReference type="SUPFAM" id="SSF54695">
    <property type="entry name" value="POZ domain"/>
    <property type="match status" value="1"/>
</dbReference>
<organism evidence="4 5">
    <name type="scientific">Acaulospora morrowiae</name>
    <dbReference type="NCBI Taxonomy" id="94023"/>
    <lineage>
        <taxon>Eukaryota</taxon>
        <taxon>Fungi</taxon>
        <taxon>Fungi incertae sedis</taxon>
        <taxon>Mucoromycota</taxon>
        <taxon>Glomeromycotina</taxon>
        <taxon>Glomeromycetes</taxon>
        <taxon>Diversisporales</taxon>
        <taxon>Acaulosporaceae</taxon>
        <taxon>Acaulospora</taxon>
    </lineage>
</organism>
<dbReference type="PANTHER" id="PTHR24410:SF23">
    <property type="entry name" value="BTB DOMAIN-CONTAINING PROTEIN-RELATED"/>
    <property type="match status" value="1"/>
</dbReference>
<sequence length="614" mass="71282">MSLYRKVERVKRVERSSSDDFQNLTDVNVPYNMYNYPPIKDGSDIKNITIARKPNVIRGKSLMTDMCKMFNNPNYGDIKIICKDSVPLHACRAILAARSETFYQILSDFDYIETKEIYFRMISEDIMKIILLFIYTGKLCGRIEDSDDLGGENDDEYDLVDFGNVIELYVTADYFQLVELQNLIVEFIREACERENRGDIAPKLLNDAVKLMHHILPISDDDISVPLSPCSPQNTECEILTLLTEAVSQIPLDNIKFGRLSLRALKYLLMSTYHSNKIFKAQEYTVLRYALLLSARTVSKDAFYSLENRLPTWDNIKNNYPPILCKNDMLATYNNIRRDISHIVTPLLEYIDFQRIDAMILEKLIEPLDIINQEIITKAYRFHATNPRPKFPISTEISNRLPKSDFRKKKPPIPPKPRNNKEGNSRNISHSLQLIGQPFAIKWDKHCCSPGIKFADNNSTVYVNDDKLSESWKSVRSNLLMTAGTYSWAVHIKSSEYVGMGVCSKEFNHNFPRKVENQVYAWILGSDGLFYHGEDRHKYADEFYDTYVNSIWENKIDVKVEITVNMDEKWMKFTINGKRHEKVNRWLDFPDELWPVCYIKGEGSCKIVNSLKQL</sequence>
<dbReference type="Pfam" id="PF00651">
    <property type="entry name" value="BTB"/>
    <property type="match status" value="1"/>
</dbReference>
<dbReference type="SUPFAM" id="SSF49899">
    <property type="entry name" value="Concanavalin A-like lectins/glucanases"/>
    <property type="match status" value="1"/>
</dbReference>
<dbReference type="PROSITE" id="PS50097">
    <property type="entry name" value="BTB"/>
    <property type="match status" value="1"/>
</dbReference>
<protein>
    <submittedName>
        <fullName evidence="4">982_t:CDS:1</fullName>
    </submittedName>
</protein>
<dbReference type="InterPro" id="IPR043136">
    <property type="entry name" value="B30.2/SPRY_sf"/>
</dbReference>
<feature type="domain" description="B30.2/SPRY" evidence="3">
    <location>
        <begin position="421"/>
        <end position="614"/>
    </location>
</feature>
<dbReference type="InterPro" id="IPR013320">
    <property type="entry name" value="ConA-like_dom_sf"/>
</dbReference>
<dbReference type="Gene3D" id="3.30.710.10">
    <property type="entry name" value="Potassium Channel Kv1.1, Chain A"/>
    <property type="match status" value="1"/>
</dbReference>
<comment type="caution">
    <text evidence="4">The sequence shown here is derived from an EMBL/GenBank/DDBJ whole genome shotgun (WGS) entry which is preliminary data.</text>
</comment>
<name>A0A9N8VDJ6_9GLOM</name>
<dbReference type="Gene3D" id="2.60.120.920">
    <property type="match status" value="1"/>
</dbReference>
<dbReference type="EMBL" id="CAJVPV010000128">
    <property type="protein sequence ID" value="CAG8444003.1"/>
    <property type="molecule type" value="Genomic_DNA"/>
</dbReference>
<evidence type="ECO:0000256" key="1">
    <source>
        <dbReference type="SAM" id="MobiDB-lite"/>
    </source>
</evidence>
<feature type="region of interest" description="Disordered" evidence="1">
    <location>
        <begin position="403"/>
        <end position="427"/>
    </location>
</feature>
<dbReference type="OrthoDB" id="6359816at2759"/>
<dbReference type="SMART" id="SM00225">
    <property type="entry name" value="BTB"/>
    <property type="match status" value="1"/>
</dbReference>
<evidence type="ECO:0000259" key="3">
    <source>
        <dbReference type="PROSITE" id="PS50188"/>
    </source>
</evidence>
<dbReference type="AlphaFoldDB" id="A0A9N8VDJ6"/>
<dbReference type="InterPro" id="IPR001870">
    <property type="entry name" value="B30.2/SPRY"/>
</dbReference>
<proteinExistence type="predicted"/>
<dbReference type="Pfam" id="PF00622">
    <property type="entry name" value="SPRY"/>
    <property type="match status" value="1"/>
</dbReference>
<dbReference type="PROSITE" id="PS50188">
    <property type="entry name" value="B302_SPRY"/>
    <property type="match status" value="1"/>
</dbReference>
<gene>
    <name evidence="4" type="ORF">AMORRO_LOCUS490</name>
</gene>
<evidence type="ECO:0000313" key="4">
    <source>
        <dbReference type="EMBL" id="CAG8444003.1"/>
    </source>
</evidence>
<reference evidence="4" key="1">
    <citation type="submission" date="2021-06" db="EMBL/GenBank/DDBJ databases">
        <authorList>
            <person name="Kallberg Y."/>
            <person name="Tangrot J."/>
            <person name="Rosling A."/>
        </authorList>
    </citation>
    <scope>NUCLEOTIDE SEQUENCE</scope>
    <source>
        <strain evidence="4">CL551</strain>
    </source>
</reference>
<dbReference type="InterPro" id="IPR000210">
    <property type="entry name" value="BTB/POZ_dom"/>
</dbReference>
<accession>A0A9N8VDJ6</accession>
<keyword evidence="5" id="KW-1185">Reference proteome</keyword>
<dbReference type="CDD" id="cd18186">
    <property type="entry name" value="BTB_POZ_ZBTB_KLHL-like"/>
    <property type="match status" value="1"/>
</dbReference>
<dbReference type="Proteomes" id="UP000789342">
    <property type="component" value="Unassembled WGS sequence"/>
</dbReference>
<dbReference type="InterPro" id="IPR051481">
    <property type="entry name" value="BTB-POZ/Galectin-3-binding"/>
</dbReference>
<evidence type="ECO:0000313" key="5">
    <source>
        <dbReference type="Proteomes" id="UP000789342"/>
    </source>
</evidence>
<dbReference type="InterPro" id="IPR011333">
    <property type="entry name" value="SKP1/BTB/POZ_sf"/>
</dbReference>
<feature type="domain" description="BTB" evidence="2">
    <location>
        <begin position="76"/>
        <end position="139"/>
    </location>
</feature>
<dbReference type="InterPro" id="IPR003877">
    <property type="entry name" value="SPRY_dom"/>
</dbReference>